<proteinExistence type="predicted"/>
<evidence type="ECO:0000256" key="1">
    <source>
        <dbReference type="SAM" id="MobiDB-lite"/>
    </source>
</evidence>
<reference evidence="2 3" key="1">
    <citation type="submission" date="2018-11" db="EMBL/GenBank/DDBJ databases">
        <title>Phylogenetic determinants of toxin gene distribution in genomes of Brevibacillus laterosporus.</title>
        <authorList>
            <person name="Glare T.R."/>
            <person name="Durrant A."/>
            <person name="Berry C."/>
            <person name="Palma L."/>
            <person name="Ormskirk M."/>
            <person name="Cox M.O."/>
        </authorList>
    </citation>
    <scope>NUCLEOTIDE SEQUENCE [LARGE SCALE GENOMIC DNA]</scope>
    <source>
        <strain evidence="2 3">1821L</strain>
    </source>
</reference>
<evidence type="ECO:0000313" key="3">
    <source>
        <dbReference type="Proteomes" id="UP000319432"/>
    </source>
</evidence>
<dbReference type="EMBL" id="CP033464">
    <property type="protein sequence ID" value="QDX94742.1"/>
    <property type="molecule type" value="Genomic_DNA"/>
</dbReference>
<keyword evidence="3" id="KW-1185">Reference proteome</keyword>
<protein>
    <recommendedName>
        <fullName evidence="4">Phage portal protein</fullName>
    </recommendedName>
</protein>
<dbReference type="AlphaFoldDB" id="A0A518VCL6"/>
<gene>
    <name evidence="2" type="ORF">EEL30_22125</name>
</gene>
<evidence type="ECO:0008006" key="4">
    <source>
        <dbReference type="Google" id="ProtNLM"/>
    </source>
</evidence>
<evidence type="ECO:0000313" key="2">
    <source>
        <dbReference type="EMBL" id="QDX94742.1"/>
    </source>
</evidence>
<organism evidence="2 3">
    <name type="scientific">Brevibacillus laterosporus</name>
    <name type="common">Bacillus laterosporus</name>
    <dbReference type="NCBI Taxonomy" id="1465"/>
    <lineage>
        <taxon>Bacteria</taxon>
        <taxon>Bacillati</taxon>
        <taxon>Bacillota</taxon>
        <taxon>Bacilli</taxon>
        <taxon>Bacillales</taxon>
        <taxon>Paenibacillaceae</taxon>
        <taxon>Brevibacillus</taxon>
    </lineage>
</organism>
<dbReference type="Proteomes" id="UP000319432">
    <property type="component" value="Chromosome"/>
</dbReference>
<accession>A0A518VCL6</accession>
<dbReference type="OrthoDB" id="2914772at2"/>
<name>A0A518VCL6_BRELA</name>
<feature type="region of interest" description="Disordered" evidence="1">
    <location>
        <begin position="473"/>
        <end position="507"/>
    </location>
</feature>
<dbReference type="RefSeq" id="WP_158329709.1">
    <property type="nucleotide sequence ID" value="NZ_JARMDU010000001.1"/>
</dbReference>
<sequence length="507" mass="57738">MPRGRPKKPKVDFETERQLNAIEEYTALFAEGFVSNMFNDGILSEVSSKQLLTYLSDPDNYITELNNLAHYYYITSGEVFQLFELTKVLPTLNYKIEVYDKGKNYEKNLMTCNKALRKVKHKQLSRDIITQLISTGTLVGIWLGDKKNPYFYIFDDLKIASPAYRVNGEWIIQVDLSAIGSLDDLQRKAFLDNLTPYVTEKMYEDYRIDSSKKFVYLPQDRTVCLRTHTLKRNQAYGLNWALTGFFDLQHKKKLKDIEKSIANKIISAVAVLTIGSEKNTELGNLKLNKTIKQKIHSGVKAALEKNQSKGITVVSIPDFASLEFPEMKSDALDPKKFDSINNDVTSAFGTSPAILNGTGGNFASAKISLEVFYKRIAILLEDIEQDVYQKLFKIILPSSVFDDYYLVYDKEPPLTLKEKVDILMKLHTQEGFSLKAVIDLMSGLDFNEYVNQSIYEQEEMKLQEKIKPYASAYTATESNKTGRPNNDEPTSENTIKSKTNNGNEQPT</sequence>